<dbReference type="Gene3D" id="3.40.50.720">
    <property type="entry name" value="NAD(P)-binding Rossmann-like Domain"/>
    <property type="match status" value="1"/>
</dbReference>
<accession>A0ABR4I111</accession>
<protein>
    <recommendedName>
        <fullName evidence="3">NmrA-like domain-containing protein</fullName>
    </recommendedName>
</protein>
<name>A0ABR4I111_9EURO</name>
<dbReference type="InterPro" id="IPR036291">
    <property type="entry name" value="NAD(P)-bd_dom_sf"/>
</dbReference>
<keyword evidence="5" id="KW-1185">Reference proteome</keyword>
<dbReference type="Pfam" id="PF05368">
    <property type="entry name" value="NmrA"/>
    <property type="match status" value="1"/>
</dbReference>
<dbReference type="Gene3D" id="3.90.25.10">
    <property type="entry name" value="UDP-galactose 4-epimerase, domain 1"/>
    <property type="match status" value="1"/>
</dbReference>
<dbReference type="SUPFAM" id="SSF51735">
    <property type="entry name" value="NAD(P)-binding Rossmann-fold domains"/>
    <property type="match status" value="1"/>
</dbReference>
<dbReference type="InterPro" id="IPR008030">
    <property type="entry name" value="NmrA-like"/>
</dbReference>
<evidence type="ECO:0000256" key="2">
    <source>
        <dbReference type="ARBA" id="ARBA00022857"/>
    </source>
</evidence>
<dbReference type="InterPro" id="IPR051164">
    <property type="entry name" value="NmrA-like_oxidored"/>
</dbReference>
<evidence type="ECO:0000313" key="5">
    <source>
        <dbReference type="Proteomes" id="UP001610335"/>
    </source>
</evidence>
<evidence type="ECO:0000256" key="1">
    <source>
        <dbReference type="ARBA" id="ARBA00006328"/>
    </source>
</evidence>
<dbReference type="PANTHER" id="PTHR42748:SF26">
    <property type="entry name" value="NMRA-LIKE DOMAIN-CONTAINING PROTEIN"/>
    <property type="match status" value="1"/>
</dbReference>
<proteinExistence type="inferred from homology"/>
<dbReference type="EMBL" id="JBFXLS010000063">
    <property type="protein sequence ID" value="KAL2821434.1"/>
    <property type="molecule type" value="Genomic_DNA"/>
</dbReference>
<gene>
    <name evidence="4" type="ORF">BDW59DRAFT_109781</name>
</gene>
<organism evidence="4 5">
    <name type="scientific">Aspergillus cavernicola</name>
    <dbReference type="NCBI Taxonomy" id="176166"/>
    <lineage>
        <taxon>Eukaryota</taxon>
        <taxon>Fungi</taxon>
        <taxon>Dikarya</taxon>
        <taxon>Ascomycota</taxon>
        <taxon>Pezizomycotina</taxon>
        <taxon>Eurotiomycetes</taxon>
        <taxon>Eurotiomycetidae</taxon>
        <taxon>Eurotiales</taxon>
        <taxon>Aspergillaceae</taxon>
        <taxon>Aspergillus</taxon>
        <taxon>Aspergillus subgen. Nidulantes</taxon>
    </lineage>
</organism>
<comment type="similarity">
    <text evidence="1">Belongs to the NmrA-type oxidoreductase family.</text>
</comment>
<evidence type="ECO:0000259" key="3">
    <source>
        <dbReference type="Pfam" id="PF05368"/>
    </source>
</evidence>
<dbReference type="PANTHER" id="PTHR42748">
    <property type="entry name" value="NITROGEN METABOLITE REPRESSION PROTEIN NMRA FAMILY MEMBER"/>
    <property type="match status" value="1"/>
</dbReference>
<reference evidence="4 5" key="1">
    <citation type="submission" date="2024-07" db="EMBL/GenBank/DDBJ databases">
        <title>Section-level genome sequencing and comparative genomics of Aspergillus sections Usti and Cavernicolus.</title>
        <authorList>
            <consortium name="Lawrence Berkeley National Laboratory"/>
            <person name="Nybo J.L."/>
            <person name="Vesth T.C."/>
            <person name="Theobald S."/>
            <person name="Frisvad J.C."/>
            <person name="Larsen T.O."/>
            <person name="Kjaerboelling I."/>
            <person name="Rothschild-Mancinelli K."/>
            <person name="Lyhne E.K."/>
            <person name="Kogle M.E."/>
            <person name="Barry K."/>
            <person name="Clum A."/>
            <person name="Na H."/>
            <person name="Ledsgaard L."/>
            <person name="Lin J."/>
            <person name="Lipzen A."/>
            <person name="Kuo A."/>
            <person name="Riley R."/>
            <person name="Mondo S."/>
            <person name="LaButti K."/>
            <person name="Haridas S."/>
            <person name="Pangalinan J."/>
            <person name="Salamov A.A."/>
            <person name="Simmons B.A."/>
            <person name="Magnuson J.K."/>
            <person name="Chen J."/>
            <person name="Drula E."/>
            <person name="Henrissat B."/>
            <person name="Wiebenga A."/>
            <person name="Lubbers R.J."/>
            <person name="Gomes A.C."/>
            <person name="Makela M.R."/>
            <person name="Stajich J."/>
            <person name="Grigoriev I.V."/>
            <person name="Mortensen U.H."/>
            <person name="De vries R.P."/>
            <person name="Baker S.E."/>
            <person name="Andersen M.R."/>
        </authorList>
    </citation>
    <scope>NUCLEOTIDE SEQUENCE [LARGE SCALE GENOMIC DNA]</scope>
    <source>
        <strain evidence="4 5">CBS 600.67</strain>
    </source>
</reference>
<feature type="domain" description="NmrA-like" evidence="3">
    <location>
        <begin position="7"/>
        <end position="309"/>
    </location>
</feature>
<dbReference type="Proteomes" id="UP001610335">
    <property type="component" value="Unassembled WGS sequence"/>
</dbReference>
<sequence length="340" mass="36952">MSSEQPLLVVLGATGNQGGSVLSYFLSLSPSPYALRGVTRNLSSPKSTALAARGVEMTLGNFDDPSSLDTAFKGASIIFSVTDFWPAFFDPAQRQEAAASGQSIGAFCRELELQQSRNIINAAAKVTTLKHFIFSSIPNSQKISNGKYEHVYHFEGKGLAQEYGQSAHPKLWEKTTVFYAGLYLENWLSGAGVLLQPKLNKDTDTLVFSLGETLGTASFPIYSSVDDTGALVHSLLRTAPGKKVIGVNEWLSFRDVATLLAQVLGKSIEFVNEDPSFDMGDPDLEKENAEMMGFCVEFGYDGGKVDKSIVQPADLGVPLQLQSVKEWCAKQDWESILQVV</sequence>
<comment type="caution">
    <text evidence="4">The sequence shown here is derived from an EMBL/GenBank/DDBJ whole genome shotgun (WGS) entry which is preliminary data.</text>
</comment>
<keyword evidence="2" id="KW-0521">NADP</keyword>
<evidence type="ECO:0000313" key="4">
    <source>
        <dbReference type="EMBL" id="KAL2821434.1"/>
    </source>
</evidence>